<name>A0A073HY24_9SPIT</name>
<keyword evidence="3" id="KW-1185">Reference proteome</keyword>
<proteinExistence type="predicted"/>
<organism evidence="2 3">
    <name type="scientific">Oxytricha trifallax</name>
    <dbReference type="NCBI Taxonomy" id="1172189"/>
    <lineage>
        <taxon>Eukaryota</taxon>
        <taxon>Sar</taxon>
        <taxon>Alveolata</taxon>
        <taxon>Ciliophora</taxon>
        <taxon>Intramacronucleata</taxon>
        <taxon>Spirotrichea</taxon>
        <taxon>Stichotrichia</taxon>
        <taxon>Sporadotrichida</taxon>
        <taxon>Oxytrichidae</taxon>
        <taxon>Oxytrichinae</taxon>
        <taxon>Oxytricha</taxon>
    </lineage>
</organism>
<gene>
    <name evidence="2" type="ORF">OXYTRIMIC_602</name>
</gene>
<protein>
    <submittedName>
        <fullName evidence="2">Uncharacterized protein</fullName>
    </submittedName>
</protein>
<comment type="caution">
    <text evidence="2">The sequence shown here is derived from an EMBL/GenBank/DDBJ whole genome shotgun (WGS) entry which is preliminary data.</text>
</comment>
<dbReference type="EMBL" id="ARYC01002089">
    <property type="protein sequence ID" value="KEJ82918.1"/>
    <property type="molecule type" value="Genomic_DNA"/>
</dbReference>
<feature type="compositionally biased region" description="Polar residues" evidence="1">
    <location>
        <begin position="64"/>
        <end position="78"/>
    </location>
</feature>
<feature type="region of interest" description="Disordered" evidence="1">
    <location>
        <begin position="64"/>
        <end position="89"/>
    </location>
</feature>
<evidence type="ECO:0000313" key="2">
    <source>
        <dbReference type="EMBL" id="KEJ82918.1"/>
    </source>
</evidence>
<sequence>MVDQKFNLVFQDQYNNYIIKLEIYLLSSSKLICRLSNLSFGHPIQDSSPSHTYGVNKLLARDSTSQDSSIRDLTSLSPRDQGPFSNRDPGTILSFRTLIPLKDPRLLENHGLKWTSLPQFIQQSAKLSASTFQEAKVILNPGKTSITQQISQVSKLTSQLFNMEFKSSPGGNTQMELTLFQTITQLLGITLTTVNQLIAMASQTDVEMAQSSRALSKIFSSKDSLNLFSSDTLVAIVEYLVVLTKSPSFHLSANIQLVEKALKDANQVLNTNLQGQAPPQLPVAQEAPERSAFDNDEPMQIDTYVNPSPIQQVDLRSELKSAQATQEQIYDQNRKLMNEFWPKVLESSMPIKDITNDYDPYIDTTLRQFHRWQWAKLQHGSLFHSLPDPVKKEYFTEYSDESTSQLTQNTKHIEFNAISFQQSNRDMEDLYLDGFRYTKKDAVELIEYITQKLRSRVKFKIIKLKNSIKLNIQFRSPIMRSKFLQQWNHMKMSAPFLYKGVSRWKFKPRKFPKIGNIIPRDRRGKKKKKEQIAPD</sequence>
<dbReference type="AlphaFoldDB" id="A0A073HY24"/>
<reference evidence="3" key="1">
    <citation type="journal article" date="2014" name="Cell">
        <title>The Architecture of a Scrambled Genome Reveals Massive Levels of Genomic Rearrangement during Development.</title>
        <authorList>
            <person name="Chen X."/>
            <person name="Bracht J.R."/>
            <person name="Goldman A.D."/>
            <person name="Dolzhenko E."/>
            <person name="Clay D.M."/>
            <person name="Swart E.C."/>
            <person name="Perlman D.H."/>
            <person name="Doak T.G."/>
            <person name="Stuart A."/>
            <person name="Amemiya C.T."/>
            <person name="Sebra R.P."/>
            <person name="Landweber L.F."/>
        </authorList>
    </citation>
    <scope>NUCLEOTIDE SEQUENCE [LARGE SCALE GENOMIC DNA]</scope>
    <source>
        <strain evidence="3">JRB310</strain>
    </source>
</reference>
<evidence type="ECO:0000313" key="3">
    <source>
        <dbReference type="Proteomes" id="UP000053232"/>
    </source>
</evidence>
<evidence type="ECO:0000256" key="1">
    <source>
        <dbReference type="SAM" id="MobiDB-lite"/>
    </source>
</evidence>
<dbReference type="Proteomes" id="UP000053232">
    <property type="component" value="Unassembled WGS sequence"/>
</dbReference>
<accession>A0A073HY24</accession>